<proteinExistence type="predicted"/>
<keyword evidence="6" id="KW-0539">Nucleus</keyword>
<sequence>MEKNTYETYEYLQTNTNDTDQFFVVQDDGTFLINRQVQYVTQVQNIKEVLDGVHSCTVYGVTPQQLFVDNSAELISVSDQFVLPEGGNNPYTNNYLIQPATNTSTEQIEETITVDQYKQQDPILNLDVTQDVKQTNNCTEITLSDDQYQMLEQKGWILLETNDKIYLLDTLGLHDITTNDKLIHKLKTENQNSFTESTDDSRATLLESNILNLENNGIPNKQATNFNNGSGVLVLNQNPIEKIPLGSNSNDETIFNQEKFEIPEVNRKISEGILEDVEFKKEEPLEQDNDDVRTQVLVIENDDIRREGNTLKVKTRLSLKNIPDKIVLGQTLNGKQLVARVVKPKNHNHSPMEIDKREPDNPRLELTNGRKWEIHTNAPAVHLNNLLNETEFLSLIQHLIQNKVTKCCEDDIVFADSVISQLLQIPAFKATVLESYLVVTKTVQNEDSSEKTINKGLSAVITGKVSEVNDKLNFVYLPYMLQNMIHLCVFPKNKNVQTSNLSKQNFNVLHVQISETKHSGTNNVRVSATVNKRTIPMDLIAKVHKPLPTTMYACSACAALFKTEVLLKEHQENRCLKPDDILAMDIDELSKTTGYCLVDEGVERSYTCIQCHAKFSKLNACENHLKTHVPKAHENGGNEKNTSEVYKCNMCPCTYFHPSTLSKHILSRHINVRLKSNLCNS</sequence>
<dbReference type="SMART" id="SM00355">
    <property type="entry name" value="ZnF_C2H2"/>
    <property type="match status" value="3"/>
</dbReference>
<dbReference type="EMBL" id="OU893333">
    <property type="protein sequence ID" value="CAG9788710.1"/>
    <property type="molecule type" value="Genomic_DNA"/>
</dbReference>
<gene>
    <name evidence="9" type="ORF">DIATSA_LOCUS6501</name>
</gene>
<keyword evidence="5" id="KW-0862">Zinc</keyword>
<dbReference type="OrthoDB" id="7482721at2759"/>
<organism evidence="9 10">
    <name type="scientific">Diatraea saccharalis</name>
    <name type="common">sugarcane borer</name>
    <dbReference type="NCBI Taxonomy" id="40085"/>
    <lineage>
        <taxon>Eukaryota</taxon>
        <taxon>Metazoa</taxon>
        <taxon>Ecdysozoa</taxon>
        <taxon>Arthropoda</taxon>
        <taxon>Hexapoda</taxon>
        <taxon>Insecta</taxon>
        <taxon>Pterygota</taxon>
        <taxon>Neoptera</taxon>
        <taxon>Endopterygota</taxon>
        <taxon>Lepidoptera</taxon>
        <taxon>Glossata</taxon>
        <taxon>Ditrysia</taxon>
        <taxon>Pyraloidea</taxon>
        <taxon>Crambidae</taxon>
        <taxon>Crambinae</taxon>
        <taxon>Diatraea</taxon>
    </lineage>
</organism>
<feature type="domain" description="C2H2-type" evidence="8">
    <location>
        <begin position="606"/>
        <end position="633"/>
    </location>
</feature>
<evidence type="ECO:0000256" key="3">
    <source>
        <dbReference type="ARBA" id="ARBA00022737"/>
    </source>
</evidence>
<evidence type="ECO:0000256" key="1">
    <source>
        <dbReference type="ARBA" id="ARBA00004123"/>
    </source>
</evidence>
<comment type="subcellular location">
    <subcellularLocation>
        <location evidence="1">Nucleus</location>
    </subcellularLocation>
</comment>
<evidence type="ECO:0000256" key="7">
    <source>
        <dbReference type="PROSITE-ProRule" id="PRU00042"/>
    </source>
</evidence>
<dbReference type="InterPro" id="IPR013087">
    <property type="entry name" value="Znf_C2H2_type"/>
</dbReference>
<name>A0A9N9WDM4_9NEOP</name>
<evidence type="ECO:0000259" key="8">
    <source>
        <dbReference type="PROSITE" id="PS50157"/>
    </source>
</evidence>
<keyword evidence="10" id="KW-1185">Reference proteome</keyword>
<dbReference type="PROSITE" id="PS50157">
    <property type="entry name" value="ZINC_FINGER_C2H2_2"/>
    <property type="match status" value="1"/>
</dbReference>
<evidence type="ECO:0000256" key="2">
    <source>
        <dbReference type="ARBA" id="ARBA00022723"/>
    </source>
</evidence>
<accession>A0A9N9WDM4</accession>
<reference evidence="9" key="1">
    <citation type="submission" date="2021-12" db="EMBL/GenBank/DDBJ databases">
        <authorList>
            <person name="King R."/>
        </authorList>
    </citation>
    <scope>NUCLEOTIDE SEQUENCE</scope>
</reference>
<evidence type="ECO:0000256" key="5">
    <source>
        <dbReference type="ARBA" id="ARBA00022833"/>
    </source>
</evidence>
<evidence type="ECO:0000313" key="9">
    <source>
        <dbReference type="EMBL" id="CAG9788710.1"/>
    </source>
</evidence>
<dbReference type="GO" id="GO:0008270">
    <property type="term" value="F:zinc ion binding"/>
    <property type="evidence" value="ECO:0007669"/>
    <property type="project" value="UniProtKB-KW"/>
</dbReference>
<dbReference type="AlphaFoldDB" id="A0A9N9WDM4"/>
<dbReference type="Proteomes" id="UP001153714">
    <property type="component" value="Chromosome 2"/>
</dbReference>
<dbReference type="GO" id="GO:0005634">
    <property type="term" value="C:nucleus"/>
    <property type="evidence" value="ECO:0007669"/>
    <property type="project" value="UniProtKB-SubCell"/>
</dbReference>
<dbReference type="PANTHER" id="PTHR24406">
    <property type="entry name" value="TRANSCRIPTIONAL REPRESSOR CTCFL-RELATED"/>
    <property type="match status" value="1"/>
</dbReference>
<evidence type="ECO:0000256" key="6">
    <source>
        <dbReference type="ARBA" id="ARBA00023242"/>
    </source>
</evidence>
<dbReference type="Gene3D" id="3.30.160.60">
    <property type="entry name" value="Classic Zinc Finger"/>
    <property type="match status" value="1"/>
</dbReference>
<keyword evidence="4 7" id="KW-0863">Zinc-finger</keyword>
<dbReference type="InterPro" id="IPR050888">
    <property type="entry name" value="ZnF_C2H2-type_TF"/>
</dbReference>
<reference evidence="9" key="2">
    <citation type="submission" date="2022-10" db="EMBL/GenBank/DDBJ databases">
        <authorList>
            <consortium name="ENA_rothamsted_submissions"/>
            <consortium name="culmorum"/>
            <person name="King R."/>
        </authorList>
    </citation>
    <scope>NUCLEOTIDE SEQUENCE</scope>
</reference>
<keyword evidence="2" id="KW-0479">Metal-binding</keyword>
<keyword evidence="3" id="KW-0677">Repeat</keyword>
<dbReference type="PROSITE" id="PS00028">
    <property type="entry name" value="ZINC_FINGER_C2H2_1"/>
    <property type="match status" value="2"/>
</dbReference>
<protein>
    <recommendedName>
        <fullName evidence="8">C2H2-type domain-containing protein</fullName>
    </recommendedName>
</protein>
<evidence type="ECO:0000313" key="10">
    <source>
        <dbReference type="Proteomes" id="UP001153714"/>
    </source>
</evidence>
<evidence type="ECO:0000256" key="4">
    <source>
        <dbReference type="ARBA" id="ARBA00022771"/>
    </source>
</evidence>